<dbReference type="EMBL" id="MVGT01000132">
    <property type="protein sequence ID" value="OVA20418.1"/>
    <property type="molecule type" value="Genomic_DNA"/>
</dbReference>
<dbReference type="InParanoid" id="A0A200RCH9"/>
<dbReference type="GO" id="GO:0010020">
    <property type="term" value="P:chloroplast fission"/>
    <property type="evidence" value="ECO:0007669"/>
    <property type="project" value="TreeGrafter"/>
</dbReference>
<dbReference type="AlphaFoldDB" id="A0A200RCH9"/>
<evidence type="ECO:0000259" key="2">
    <source>
        <dbReference type="Pfam" id="PF13355"/>
    </source>
</evidence>
<protein>
    <submittedName>
        <fullName evidence="5">Uncharacterized protein</fullName>
    </submittedName>
</protein>
<dbReference type="SUPFAM" id="SSF46565">
    <property type="entry name" value="Chaperone J-domain"/>
    <property type="match status" value="1"/>
</dbReference>
<dbReference type="STRING" id="56857.A0A200RCH9"/>
<comment type="caution">
    <text evidence="5">The sequence shown here is derived from an EMBL/GenBank/DDBJ whole genome shotgun (WGS) entry which is preliminary data.</text>
</comment>
<feature type="domain" description="Plastid division protein CDP1-like IMS" evidence="2">
    <location>
        <begin position="696"/>
        <end position="810"/>
    </location>
</feature>
<dbReference type="Proteomes" id="UP000195402">
    <property type="component" value="Unassembled WGS sequence"/>
</dbReference>
<dbReference type="InterPro" id="IPR058032">
    <property type="entry name" value="CDP1-like_a_solenoid_1"/>
</dbReference>
<proteinExistence type="predicted"/>
<feature type="compositionally biased region" description="Basic residues" evidence="1">
    <location>
        <begin position="18"/>
        <end position="27"/>
    </location>
</feature>
<dbReference type="Pfam" id="PF25515">
    <property type="entry name" value="Arm_PDR"/>
    <property type="match status" value="1"/>
</dbReference>
<dbReference type="PANTHER" id="PTHR33925">
    <property type="entry name" value="PLASTID DIVISION PROTEIN CDP1, CHLOROPLASTIC-RELATED"/>
    <property type="match status" value="1"/>
</dbReference>
<dbReference type="OMA" id="NILWTVG"/>
<organism evidence="5 6">
    <name type="scientific">Macleaya cordata</name>
    <name type="common">Five-seeded plume-poppy</name>
    <name type="synonym">Bocconia cordata</name>
    <dbReference type="NCBI Taxonomy" id="56857"/>
    <lineage>
        <taxon>Eukaryota</taxon>
        <taxon>Viridiplantae</taxon>
        <taxon>Streptophyta</taxon>
        <taxon>Embryophyta</taxon>
        <taxon>Tracheophyta</taxon>
        <taxon>Spermatophyta</taxon>
        <taxon>Magnoliopsida</taxon>
        <taxon>Ranunculales</taxon>
        <taxon>Papaveraceae</taxon>
        <taxon>Papaveroideae</taxon>
        <taxon>Macleaya</taxon>
    </lineage>
</organism>
<name>A0A200RCH9_MACCD</name>
<sequence length="818" mass="90284">MEALKHVGVAFCAPTRLRRLPHHHQPPPKRPSTTKLNNVNVGVGRAAAYNHYNITCSASKWADRLFSDFQFPSSTATATTDTSDNNDPYISSNIALTSLLPPPSATPERHIPLPIDFYQVLGAETHFLGDGIRRAYDARVSQPPQYGFSQDALISRRQILQAACETLANPYSRGDYNQGLIEDEDGTLITQVPWDNVPGALCVLQESGETEVVLRIGESLLRERLPKSFKQDVVLAMALAYVDISRDAMALSPPDFIKGCEVLERALKLLQEEGASSLAPDLQAQIDETLEEITPRCVLDLLALPLDEEHQTRREEGLHGVRNILWAVGGGGAAAIAGGFTREDFMNEAFLRMTASEQVDLFAATPSNIPAESFEVYGVALALVAQAFVSKKPHLIKDADNLFQQLQQTKVTSLGAIVPEYATRADREADFALERGLCSLLVGELDECRSWLGLDSVNSPYRNPSIVEFVMENSKDDKDNDLLPGLCRLLETWLIEVVFPRFRDTQDIQFKLGDYYDDPTVLRYLERLEGVSGSPLAAAAAIVRIGAEATAVLDNVKATAIQALQKVFPLGNKEERIRREEDENKSNFVTAVESEESLEMHDHDNAGGVAEISGKISANEFGDEESMTERIKDASLKITCAGVVIGLLTLGGLKYLPARNGLSVSRKEVGSAMASDVVNVDETFVEEIPKMDARLAESLVRKWQNIKSQALGPQHYLAQLPEVLEGQMLKIWTDRAAEIAQHGWFWEYTLLGLTIDSVTVSLDGRRAMVEATLEEEAQLTDVAHPEHNDSYSTTYTTRYEMYCSKSGWKIIEGAVLKS</sequence>
<dbReference type="GO" id="GO:0009706">
    <property type="term" value="C:chloroplast inner membrane"/>
    <property type="evidence" value="ECO:0007669"/>
    <property type="project" value="TreeGrafter"/>
</dbReference>
<accession>A0A200RCH9</accession>
<feature type="region of interest" description="Disordered" evidence="1">
    <location>
        <begin position="18"/>
        <end position="37"/>
    </location>
</feature>
<feature type="domain" description="Plastid division protein CDP1-like 2nd alpha solenoid" evidence="3">
    <location>
        <begin position="352"/>
        <end position="547"/>
    </location>
</feature>
<keyword evidence="6" id="KW-1185">Reference proteome</keyword>
<dbReference type="Pfam" id="PF13355">
    <property type="entry name" value="ARC6-like_IMS"/>
    <property type="match status" value="1"/>
</dbReference>
<evidence type="ECO:0000256" key="1">
    <source>
        <dbReference type="SAM" id="MobiDB-lite"/>
    </source>
</evidence>
<dbReference type="InterPro" id="IPR036869">
    <property type="entry name" value="J_dom_sf"/>
</dbReference>
<evidence type="ECO:0000259" key="3">
    <source>
        <dbReference type="Pfam" id="PF23468"/>
    </source>
</evidence>
<evidence type="ECO:0000259" key="4">
    <source>
        <dbReference type="Pfam" id="PF25515"/>
    </source>
</evidence>
<dbReference type="FunCoup" id="A0A200RCH9">
    <property type="interactions" value="1330"/>
</dbReference>
<feature type="domain" description="Plastid division protein CDP1-like 1st alpha solenoid" evidence="4">
    <location>
        <begin position="191"/>
        <end position="336"/>
    </location>
</feature>
<evidence type="ECO:0000313" key="6">
    <source>
        <dbReference type="Proteomes" id="UP000195402"/>
    </source>
</evidence>
<reference evidence="5 6" key="1">
    <citation type="journal article" date="2017" name="Mol. Plant">
        <title>The Genome of Medicinal Plant Macleaya cordata Provides New Insights into Benzylisoquinoline Alkaloids Metabolism.</title>
        <authorList>
            <person name="Liu X."/>
            <person name="Liu Y."/>
            <person name="Huang P."/>
            <person name="Ma Y."/>
            <person name="Qing Z."/>
            <person name="Tang Q."/>
            <person name="Cao H."/>
            <person name="Cheng P."/>
            <person name="Zheng Y."/>
            <person name="Yuan Z."/>
            <person name="Zhou Y."/>
            <person name="Liu J."/>
            <person name="Tang Z."/>
            <person name="Zhuo Y."/>
            <person name="Zhang Y."/>
            <person name="Yu L."/>
            <person name="Huang J."/>
            <person name="Yang P."/>
            <person name="Peng Q."/>
            <person name="Zhang J."/>
            <person name="Jiang W."/>
            <person name="Zhang Z."/>
            <person name="Lin K."/>
            <person name="Ro D.K."/>
            <person name="Chen X."/>
            <person name="Xiong X."/>
            <person name="Shang Y."/>
            <person name="Huang S."/>
            <person name="Zeng J."/>
        </authorList>
    </citation>
    <scope>NUCLEOTIDE SEQUENCE [LARGE SCALE GENOMIC DNA]</scope>
    <source>
        <strain evidence="6">cv. BLH2017</strain>
        <tissue evidence="5">Root</tissue>
    </source>
</reference>
<dbReference type="InterPro" id="IPR057137">
    <property type="entry name" value="CDP1-like_a_solenoid_2"/>
</dbReference>
<dbReference type="InterPro" id="IPR025344">
    <property type="entry name" value="CDP1-like_IMS"/>
</dbReference>
<dbReference type="InterPro" id="IPR044685">
    <property type="entry name" value="CPD1-like"/>
</dbReference>
<dbReference type="PANTHER" id="PTHR33925:SF1">
    <property type="entry name" value="PROTEIN ACCUMULATION AND REPLICATION OF CHLOROPLASTS 6, CHLOROPLASTIC"/>
    <property type="match status" value="1"/>
</dbReference>
<dbReference type="Pfam" id="PF23468">
    <property type="entry name" value="ARC6"/>
    <property type="match status" value="1"/>
</dbReference>
<gene>
    <name evidence="5" type="ORF">BVC80_1195g62</name>
</gene>
<dbReference type="OrthoDB" id="512200at2759"/>
<evidence type="ECO:0000313" key="5">
    <source>
        <dbReference type="EMBL" id="OVA20418.1"/>
    </source>
</evidence>